<evidence type="ECO:0000313" key="4">
    <source>
        <dbReference type="Proteomes" id="UP000469011"/>
    </source>
</evidence>
<dbReference type="SFLD" id="SFLDG00179">
    <property type="entry name" value="mandelate_racemase"/>
    <property type="match status" value="1"/>
</dbReference>
<dbReference type="CDD" id="cd03316">
    <property type="entry name" value="MR_like"/>
    <property type="match status" value="1"/>
</dbReference>
<dbReference type="Proteomes" id="UP000469011">
    <property type="component" value="Unassembled WGS sequence"/>
</dbReference>
<keyword evidence="1" id="KW-0456">Lyase</keyword>
<dbReference type="PANTHER" id="PTHR48080">
    <property type="entry name" value="D-GALACTONATE DEHYDRATASE-RELATED"/>
    <property type="match status" value="1"/>
</dbReference>
<dbReference type="InterPro" id="IPR036849">
    <property type="entry name" value="Enolase-like_C_sf"/>
</dbReference>
<dbReference type="Pfam" id="PF13378">
    <property type="entry name" value="MR_MLE_C"/>
    <property type="match status" value="1"/>
</dbReference>
<accession>A0A6N9TCH7</accession>
<dbReference type="SMART" id="SM00922">
    <property type="entry name" value="MR_MLE"/>
    <property type="match status" value="1"/>
</dbReference>
<gene>
    <name evidence="3" type="ORF">GTK09_23465</name>
</gene>
<dbReference type="EMBL" id="JAAAMG010000028">
    <property type="protein sequence ID" value="NDW07379.1"/>
    <property type="molecule type" value="Genomic_DNA"/>
</dbReference>
<dbReference type="Pfam" id="PF02746">
    <property type="entry name" value="MR_MLE_N"/>
    <property type="match status" value="1"/>
</dbReference>
<comment type="caution">
    <text evidence="3">The sequence shown here is derived from an EMBL/GenBank/DDBJ whole genome shotgun (WGS) entry which is preliminary data.</text>
</comment>
<dbReference type="AlphaFoldDB" id="A0A6N9TCH7"/>
<protein>
    <submittedName>
        <fullName evidence="3">Mandelate racemase/muconate lactonizing enzyme family protein</fullName>
    </submittedName>
</protein>
<evidence type="ECO:0000256" key="1">
    <source>
        <dbReference type="ARBA" id="ARBA00023239"/>
    </source>
</evidence>
<dbReference type="Gene3D" id="3.20.20.120">
    <property type="entry name" value="Enolase-like C-terminal domain"/>
    <property type="match status" value="1"/>
</dbReference>
<dbReference type="SUPFAM" id="SSF51604">
    <property type="entry name" value="Enolase C-terminal domain-like"/>
    <property type="match status" value="1"/>
</dbReference>
<organism evidence="3 4">
    <name type="scientific">Jiella pacifica</name>
    <dbReference type="NCBI Taxonomy" id="2696469"/>
    <lineage>
        <taxon>Bacteria</taxon>
        <taxon>Pseudomonadati</taxon>
        <taxon>Pseudomonadota</taxon>
        <taxon>Alphaproteobacteria</taxon>
        <taxon>Hyphomicrobiales</taxon>
        <taxon>Aurantimonadaceae</taxon>
        <taxon>Jiella</taxon>
    </lineage>
</organism>
<evidence type="ECO:0000259" key="2">
    <source>
        <dbReference type="SMART" id="SM00922"/>
    </source>
</evidence>
<dbReference type="InterPro" id="IPR013341">
    <property type="entry name" value="Mandelate_racemase_N_dom"/>
</dbReference>
<dbReference type="PANTHER" id="PTHR48080:SF2">
    <property type="entry name" value="D-GALACTONATE DEHYDRATASE"/>
    <property type="match status" value="1"/>
</dbReference>
<dbReference type="InterPro" id="IPR013342">
    <property type="entry name" value="Mandelate_racemase_C"/>
</dbReference>
<proteinExistence type="predicted"/>
<dbReference type="InterPro" id="IPR029017">
    <property type="entry name" value="Enolase-like_N"/>
</dbReference>
<dbReference type="InterPro" id="IPR029065">
    <property type="entry name" value="Enolase_C-like"/>
</dbReference>
<name>A0A6N9TCH7_9HYPH</name>
<feature type="domain" description="Mandelate racemase/muconate lactonizing enzyme C-terminal" evidence="2">
    <location>
        <begin position="143"/>
        <end position="263"/>
    </location>
</feature>
<dbReference type="SFLD" id="SFLDS00001">
    <property type="entry name" value="Enolase"/>
    <property type="match status" value="1"/>
</dbReference>
<evidence type="ECO:0000313" key="3">
    <source>
        <dbReference type="EMBL" id="NDW07379.1"/>
    </source>
</evidence>
<sequence>MRIQRVSVLHADAGWRVTSFLKIETADGIVGWSEFSESVGTAGLSATILALGEKIIGLDPRRVEWIMAVLYTTVVPAWSGINQHAVAAICNALLDIKAKELGVPVHALFGGMVRDRLPVYWSHCGSYRVRYADALGKPPLRTIDDFHEIGAEVARAGFSGLKTNIMMMEDGQLSAFRPGFGTSGFPGLIPQPKVLETLDRQLTALRHGAGPDMDIMLDANFHFRTEGYLQLARALRDHRLTWLELDCYDPKSVALVRREANLPIATGESLYGRRSYRPFLEAYSMDVAIVDVIWNGFLESTKIAAAAETYEVNVAPHNFYGHLADHISAHFAAVTPNFRIMEMDIEDVPWKGEFVTDAPVIENGAFVVPDRPGWGTDVDEKAVARHPVTR</sequence>
<dbReference type="SUPFAM" id="SSF54826">
    <property type="entry name" value="Enolase N-terminal domain-like"/>
    <property type="match status" value="1"/>
</dbReference>
<dbReference type="RefSeq" id="WP_163465837.1">
    <property type="nucleotide sequence ID" value="NZ_JAAAMG010000028.1"/>
</dbReference>
<reference evidence="3 4" key="1">
    <citation type="submission" date="2020-01" db="EMBL/GenBank/DDBJ databases">
        <title>Jiella pacifica sp. nov.</title>
        <authorList>
            <person name="Xue Z."/>
            <person name="Zhu S."/>
            <person name="Chen J."/>
            <person name="Yang J."/>
        </authorList>
    </citation>
    <scope>NUCLEOTIDE SEQUENCE [LARGE SCALE GENOMIC DNA]</scope>
    <source>
        <strain evidence="3 4">40Bstr34</strain>
    </source>
</reference>
<dbReference type="GO" id="GO:0016829">
    <property type="term" value="F:lyase activity"/>
    <property type="evidence" value="ECO:0007669"/>
    <property type="project" value="UniProtKB-KW"/>
</dbReference>
<dbReference type="Gene3D" id="3.30.390.10">
    <property type="entry name" value="Enolase-like, N-terminal domain"/>
    <property type="match status" value="1"/>
</dbReference>
<keyword evidence="4" id="KW-1185">Reference proteome</keyword>
<dbReference type="InterPro" id="IPR034593">
    <property type="entry name" value="DgoD-like"/>
</dbReference>